<gene>
    <name evidence="1" type="ORF">Pmani_031875</name>
</gene>
<evidence type="ECO:0000313" key="2">
    <source>
        <dbReference type="Proteomes" id="UP001292094"/>
    </source>
</evidence>
<reference evidence="1" key="1">
    <citation type="submission" date="2023-11" db="EMBL/GenBank/DDBJ databases">
        <title>Genome assemblies of two species of porcelain crab, Petrolisthes cinctipes and Petrolisthes manimaculis (Anomura: Porcellanidae).</title>
        <authorList>
            <person name="Angst P."/>
        </authorList>
    </citation>
    <scope>NUCLEOTIDE SEQUENCE</scope>
    <source>
        <strain evidence="1">PB745_02</strain>
        <tissue evidence="1">Gill</tissue>
    </source>
</reference>
<evidence type="ECO:0000313" key="1">
    <source>
        <dbReference type="EMBL" id="KAK4295577.1"/>
    </source>
</evidence>
<sequence length="66" mass="7431">MHSTPRNTSIMHATPRNTSTMHAIPSSCCCHAPNSPIHNAHNSTQHYHHARNTLFFLSCTYTTLEN</sequence>
<proteinExistence type="predicted"/>
<keyword evidence="2" id="KW-1185">Reference proteome</keyword>
<organism evidence="1 2">
    <name type="scientific">Petrolisthes manimaculis</name>
    <dbReference type="NCBI Taxonomy" id="1843537"/>
    <lineage>
        <taxon>Eukaryota</taxon>
        <taxon>Metazoa</taxon>
        <taxon>Ecdysozoa</taxon>
        <taxon>Arthropoda</taxon>
        <taxon>Crustacea</taxon>
        <taxon>Multicrustacea</taxon>
        <taxon>Malacostraca</taxon>
        <taxon>Eumalacostraca</taxon>
        <taxon>Eucarida</taxon>
        <taxon>Decapoda</taxon>
        <taxon>Pleocyemata</taxon>
        <taxon>Anomura</taxon>
        <taxon>Galatheoidea</taxon>
        <taxon>Porcellanidae</taxon>
        <taxon>Petrolisthes</taxon>
    </lineage>
</organism>
<protein>
    <submittedName>
        <fullName evidence="1">Uncharacterized protein</fullName>
    </submittedName>
</protein>
<comment type="caution">
    <text evidence="1">The sequence shown here is derived from an EMBL/GenBank/DDBJ whole genome shotgun (WGS) entry which is preliminary data.</text>
</comment>
<dbReference type="Proteomes" id="UP001292094">
    <property type="component" value="Unassembled WGS sequence"/>
</dbReference>
<dbReference type="AlphaFoldDB" id="A0AAE1TRZ1"/>
<dbReference type="EMBL" id="JAWZYT010004050">
    <property type="protein sequence ID" value="KAK4295577.1"/>
    <property type="molecule type" value="Genomic_DNA"/>
</dbReference>
<name>A0AAE1TRZ1_9EUCA</name>
<accession>A0AAE1TRZ1</accession>